<dbReference type="GO" id="GO:0000287">
    <property type="term" value="F:magnesium ion binding"/>
    <property type="evidence" value="ECO:0007669"/>
    <property type="project" value="InterPro"/>
</dbReference>
<evidence type="ECO:0000259" key="16">
    <source>
        <dbReference type="Pfam" id="PF00224"/>
    </source>
</evidence>
<accession>A0A8S1A4M0</accession>
<dbReference type="EMBL" id="CADEBD010000308">
    <property type="protein sequence ID" value="CAB3239429.1"/>
    <property type="molecule type" value="Genomic_DNA"/>
</dbReference>
<dbReference type="NCBIfam" id="TIGR01064">
    <property type="entry name" value="pyruv_kin"/>
    <property type="match status" value="1"/>
</dbReference>
<evidence type="ECO:0000259" key="17">
    <source>
        <dbReference type="Pfam" id="PF02887"/>
    </source>
</evidence>
<evidence type="ECO:0000256" key="4">
    <source>
        <dbReference type="ARBA" id="ARBA00012142"/>
    </source>
</evidence>
<keyword evidence="12" id="KW-0670">Pyruvate</keyword>
<dbReference type="InterPro" id="IPR015793">
    <property type="entry name" value="Pyrv_Knase_brl"/>
</dbReference>
<keyword evidence="6" id="KW-0479">Metal-binding</keyword>
<gene>
    <name evidence="18" type="ORF">APLA_LOCUS8696</name>
</gene>
<keyword evidence="11 14" id="KW-0324">Glycolysis</keyword>
<proteinExistence type="inferred from homology"/>
<evidence type="ECO:0000256" key="3">
    <source>
        <dbReference type="ARBA" id="ARBA00008663"/>
    </source>
</evidence>
<evidence type="ECO:0000256" key="1">
    <source>
        <dbReference type="ARBA" id="ARBA00001958"/>
    </source>
</evidence>
<dbReference type="GO" id="GO:0005524">
    <property type="term" value="F:ATP binding"/>
    <property type="evidence" value="ECO:0007669"/>
    <property type="project" value="UniProtKB-KW"/>
</dbReference>
<dbReference type="Pfam" id="PF00224">
    <property type="entry name" value="PK"/>
    <property type="match status" value="1"/>
</dbReference>
<dbReference type="InterPro" id="IPR015795">
    <property type="entry name" value="Pyrv_Knase_C"/>
</dbReference>
<dbReference type="EC" id="2.7.1.40" evidence="4 14"/>
<dbReference type="Pfam" id="PF02887">
    <property type="entry name" value="PK_C"/>
    <property type="match status" value="1"/>
</dbReference>
<comment type="cofactor">
    <cofactor evidence="1">
        <name>K(+)</name>
        <dbReference type="ChEBI" id="CHEBI:29103"/>
    </cofactor>
</comment>
<dbReference type="SUPFAM" id="SSF52935">
    <property type="entry name" value="PK C-terminal domain-like"/>
    <property type="match status" value="1"/>
</dbReference>
<dbReference type="FunFam" id="2.40.33.10:FF:000001">
    <property type="entry name" value="Pyruvate kinase"/>
    <property type="match status" value="1"/>
</dbReference>
<dbReference type="SUPFAM" id="SSF50800">
    <property type="entry name" value="PK beta-barrel domain-like"/>
    <property type="match status" value="1"/>
</dbReference>
<organism evidence="18 19">
    <name type="scientific">Arctia plantaginis</name>
    <name type="common">Wood tiger moth</name>
    <name type="synonym">Phalaena plantaginis</name>
    <dbReference type="NCBI Taxonomy" id="874455"/>
    <lineage>
        <taxon>Eukaryota</taxon>
        <taxon>Metazoa</taxon>
        <taxon>Ecdysozoa</taxon>
        <taxon>Arthropoda</taxon>
        <taxon>Hexapoda</taxon>
        <taxon>Insecta</taxon>
        <taxon>Pterygota</taxon>
        <taxon>Neoptera</taxon>
        <taxon>Endopterygota</taxon>
        <taxon>Lepidoptera</taxon>
        <taxon>Glossata</taxon>
        <taxon>Ditrysia</taxon>
        <taxon>Noctuoidea</taxon>
        <taxon>Erebidae</taxon>
        <taxon>Arctiinae</taxon>
        <taxon>Arctia</taxon>
    </lineage>
</organism>
<keyword evidence="9" id="KW-0067">ATP-binding</keyword>
<evidence type="ECO:0000313" key="18">
    <source>
        <dbReference type="EMBL" id="CAB3239429.1"/>
    </source>
</evidence>
<dbReference type="GO" id="GO:0030955">
    <property type="term" value="F:potassium ion binding"/>
    <property type="evidence" value="ECO:0007669"/>
    <property type="project" value="InterPro"/>
</dbReference>
<dbReference type="SUPFAM" id="SSF51621">
    <property type="entry name" value="Phosphoenolpyruvate/pyruvate domain"/>
    <property type="match status" value="1"/>
</dbReference>
<feature type="domain" description="Pyruvate kinase barrel" evidence="16">
    <location>
        <begin position="51"/>
        <end position="381"/>
    </location>
</feature>
<dbReference type="InterPro" id="IPR040442">
    <property type="entry name" value="Pyrv_kinase-like_dom_sf"/>
</dbReference>
<dbReference type="Gene3D" id="2.40.33.10">
    <property type="entry name" value="PK beta-barrel domain-like"/>
    <property type="match status" value="1"/>
</dbReference>
<evidence type="ECO:0000256" key="14">
    <source>
        <dbReference type="RuleBase" id="RU000504"/>
    </source>
</evidence>
<dbReference type="OrthoDB" id="10018574at2759"/>
<dbReference type="PRINTS" id="PR01050">
    <property type="entry name" value="PYRUVTKNASE"/>
</dbReference>
<comment type="pathway">
    <text evidence="2 14">Carbohydrate degradation; glycolysis; pyruvate from D-glyceraldehyde 3-phosphate: step 5/5.</text>
</comment>
<sequence>MTWPTIFDAKVDGYSAMDLPGQQIAAAHANSPMAHLLNLDIDADPACQRLSGIMASMGPSTFDIGIMEKMMAVGMNLAYVNMSFGTREENREIIKMLREAAKSFSITMGKTYPLAIAMRLSGRKMRTGRIIESLGDSVTLEEGYAVKLTTDETYHDRCSNSTIYVDYMYLAEQLHTGDTILLDNETIVLKVEMISATTLTCKIERGGILGSYKDVFVPNVVFAMQNLPEKDILDIEMALQEQIDIIIPSNVTCAADITELRTVLSDKGKRVAIMANIQTIQGCHNFEEILKEADAILINRQELGSDITPKKLVRAQKKMIVQANKANIPICISAHLLNSMIYNKVPLRAEVLDIANCILDGADFLLLGPETAVGKFPVETITYLSNACKEAETCVWSKRVFTDLIDMIPLPCDQQTCTATAGVLAAQRCMAAAIVVITTTGNSAHIVAKFRPRCPIIAVTRYVQVARQMHMWRGIIPIIYEDDPDITWMRDVEKRANCGVRWAIEKGFARDDDPIVIISGWKNGSGTTNTMRGAKEQTSHLTGCKRAEGSSGGE</sequence>
<evidence type="ECO:0000256" key="2">
    <source>
        <dbReference type="ARBA" id="ARBA00004997"/>
    </source>
</evidence>
<dbReference type="Proteomes" id="UP000494256">
    <property type="component" value="Unassembled WGS sequence"/>
</dbReference>
<evidence type="ECO:0000256" key="6">
    <source>
        <dbReference type="ARBA" id="ARBA00022723"/>
    </source>
</evidence>
<evidence type="ECO:0000256" key="9">
    <source>
        <dbReference type="ARBA" id="ARBA00022840"/>
    </source>
</evidence>
<evidence type="ECO:0000256" key="10">
    <source>
        <dbReference type="ARBA" id="ARBA00022842"/>
    </source>
</evidence>
<dbReference type="GO" id="GO:0004743">
    <property type="term" value="F:pyruvate kinase activity"/>
    <property type="evidence" value="ECO:0007669"/>
    <property type="project" value="UniProtKB-EC"/>
</dbReference>
<dbReference type="InterPro" id="IPR015806">
    <property type="entry name" value="Pyrv_Knase_insert_dom_sf"/>
</dbReference>
<keyword evidence="8 14" id="KW-0418">Kinase</keyword>
<reference evidence="18 19" key="1">
    <citation type="submission" date="2020-04" db="EMBL/GenBank/DDBJ databases">
        <authorList>
            <person name="Wallbank WR R."/>
            <person name="Pardo Diaz C."/>
            <person name="Kozak K."/>
            <person name="Martin S."/>
            <person name="Jiggins C."/>
            <person name="Moest M."/>
            <person name="Warren A I."/>
            <person name="Byers J.R.P. K."/>
            <person name="Montejo-Kovacevich G."/>
            <person name="Yen C E."/>
        </authorList>
    </citation>
    <scope>NUCLEOTIDE SEQUENCE [LARGE SCALE GENOMIC DNA]</scope>
</reference>
<evidence type="ECO:0000256" key="12">
    <source>
        <dbReference type="ARBA" id="ARBA00023317"/>
    </source>
</evidence>
<evidence type="ECO:0000256" key="13">
    <source>
        <dbReference type="ARBA" id="ARBA00048967"/>
    </source>
</evidence>
<comment type="caution">
    <text evidence="18">The sequence shown here is derived from an EMBL/GenBank/DDBJ whole genome shotgun (WGS) entry which is preliminary data.</text>
</comment>
<evidence type="ECO:0000256" key="15">
    <source>
        <dbReference type="SAM" id="MobiDB-lite"/>
    </source>
</evidence>
<feature type="region of interest" description="Disordered" evidence="15">
    <location>
        <begin position="527"/>
        <end position="554"/>
    </location>
</feature>
<evidence type="ECO:0000256" key="5">
    <source>
        <dbReference type="ARBA" id="ARBA00022679"/>
    </source>
</evidence>
<dbReference type="InterPro" id="IPR036918">
    <property type="entry name" value="Pyrv_Knase_C_sf"/>
</dbReference>
<dbReference type="InterPro" id="IPR011037">
    <property type="entry name" value="Pyrv_Knase-like_insert_dom_sf"/>
</dbReference>
<evidence type="ECO:0000256" key="11">
    <source>
        <dbReference type="ARBA" id="ARBA00023152"/>
    </source>
</evidence>
<evidence type="ECO:0000256" key="7">
    <source>
        <dbReference type="ARBA" id="ARBA00022741"/>
    </source>
</evidence>
<comment type="similarity">
    <text evidence="3 14">Belongs to the pyruvate kinase family.</text>
</comment>
<dbReference type="GO" id="GO:0016301">
    <property type="term" value="F:kinase activity"/>
    <property type="evidence" value="ECO:0007669"/>
    <property type="project" value="UniProtKB-KW"/>
</dbReference>
<comment type="catalytic activity">
    <reaction evidence="13">
        <text>pyruvate + ATP = phosphoenolpyruvate + ADP + H(+)</text>
        <dbReference type="Rhea" id="RHEA:18157"/>
        <dbReference type="ChEBI" id="CHEBI:15361"/>
        <dbReference type="ChEBI" id="CHEBI:15378"/>
        <dbReference type="ChEBI" id="CHEBI:30616"/>
        <dbReference type="ChEBI" id="CHEBI:58702"/>
        <dbReference type="ChEBI" id="CHEBI:456216"/>
        <dbReference type="EC" id="2.7.1.40"/>
    </reaction>
    <physiologicalReaction direction="right-to-left" evidence="13">
        <dbReference type="Rhea" id="RHEA:18159"/>
    </physiologicalReaction>
</comment>
<keyword evidence="7" id="KW-0547">Nucleotide-binding</keyword>
<dbReference type="Gene3D" id="3.40.1380.20">
    <property type="entry name" value="Pyruvate kinase, C-terminal domain"/>
    <property type="match status" value="1"/>
</dbReference>
<feature type="domain" description="Pyruvate kinase C-terminal" evidence="17">
    <location>
        <begin position="419"/>
        <end position="532"/>
    </location>
</feature>
<dbReference type="InterPro" id="IPR015813">
    <property type="entry name" value="Pyrv/PenolPyrv_kinase-like_dom"/>
</dbReference>
<name>A0A8S1A4M0_ARCPL</name>
<evidence type="ECO:0000313" key="19">
    <source>
        <dbReference type="Proteomes" id="UP000494256"/>
    </source>
</evidence>
<evidence type="ECO:0000256" key="8">
    <source>
        <dbReference type="ARBA" id="ARBA00022777"/>
    </source>
</evidence>
<dbReference type="AlphaFoldDB" id="A0A8S1A4M0"/>
<dbReference type="Gene3D" id="3.20.20.60">
    <property type="entry name" value="Phosphoenolpyruvate-binding domains"/>
    <property type="match status" value="1"/>
</dbReference>
<keyword evidence="10 14" id="KW-0460">Magnesium</keyword>
<keyword evidence="5 14" id="KW-0808">Transferase</keyword>
<dbReference type="InterPro" id="IPR001697">
    <property type="entry name" value="Pyr_Knase"/>
</dbReference>
<dbReference type="PANTHER" id="PTHR11817">
    <property type="entry name" value="PYRUVATE KINASE"/>
    <property type="match status" value="1"/>
</dbReference>
<protein>
    <recommendedName>
        <fullName evidence="4 14">Pyruvate kinase</fullName>
        <ecNumber evidence="4 14">2.7.1.40</ecNumber>
    </recommendedName>
</protein>